<sequence length="266" mass="30368">MNLAFDHLVHFSHDPNEVITQLKEHRIHAVQGGQHEKWGTYNTLAYFGLPYIEWLGMNDSSLAQTVSDNELIKKFVRDYSKGSHFGTFALRTDNMSELKERLQNDGYKTIGPVAGSRRTENGQLLEWSMLFVQEATTDLEMPFFIQWGQEDDERLQSLQPFLNHDKQNLQFDALYLVTPDMNQLSTKWSELFQIQADPPDFSPSLQGRCQTLHLDGVKLILCEPTEGGIAAEFYETFGAGPFLASFSNAPHRYSFSLQGARFSLHP</sequence>
<evidence type="ECO:0000313" key="2">
    <source>
        <dbReference type="EMBL" id="KOO50452.1"/>
    </source>
</evidence>
<dbReference type="STRING" id="284581.AMD01_01470"/>
<dbReference type="Proteomes" id="UP000037558">
    <property type="component" value="Unassembled WGS sequence"/>
</dbReference>
<evidence type="ECO:0000259" key="1">
    <source>
        <dbReference type="Pfam" id="PF13468"/>
    </source>
</evidence>
<gene>
    <name evidence="2" type="ORF">AMD01_01470</name>
</gene>
<proteinExistence type="predicted"/>
<dbReference type="PATRIC" id="fig|284581.3.peg.548"/>
<organism evidence="2 3">
    <name type="scientific">Priestia koreensis</name>
    <dbReference type="NCBI Taxonomy" id="284581"/>
    <lineage>
        <taxon>Bacteria</taxon>
        <taxon>Bacillati</taxon>
        <taxon>Bacillota</taxon>
        <taxon>Bacilli</taxon>
        <taxon>Bacillales</taxon>
        <taxon>Bacillaceae</taxon>
        <taxon>Priestia</taxon>
    </lineage>
</organism>
<name>A0A0M0LHU1_9BACI</name>
<dbReference type="PANTHER" id="PTHR40265:SF1">
    <property type="entry name" value="GLYOXALASE-LIKE DOMAIN-CONTAINING PROTEIN"/>
    <property type="match status" value="1"/>
</dbReference>
<evidence type="ECO:0000313" key="3">
    <source>
        <dbReference type="Proteomes" id="UP000037558"/>
    </source>
</evidence>
<dbReference type="AlphaFoldDB" id="A0A0M0LHU1"/>
<dbReference type="PANTHER" id="PTHR40265">
    <property type="entry name" value="BLL2707 PROTEIN"/>
    <property type="match status" value="1"/>
</dbReference>
<dbReference type="EMBL" id="LILC01000002">
    <property type="protein sequence ID" value="KOO50452.1"/>
    <property type="molecule type" value="Genomic_DNA"/>
</dbReference>
<accession>A0A0M0LHU1</accession>
<dbReference type="OrthoDB" id="9111355at2"/>
<comment type="caution">
    <text evidence="2">The sequence shown here is derived from an EMBL/GenBank/DDBJ whole genome shotgun (WGS) entry which is preliminary data.</text>
</comment>
<dbReference type="Pfam" id="PF13468">
    <property type="entry name" value="Glyoxalase_3"/>
    <property type="match status" value="1"/>
</dbReference>
<protein>
    <recommendedName>
        <fullName evidence="1">Glyoxalase-like domain-containing protein</fullName>
    </recommendedName>
</protein>
<dbReference type="Gene3D" id="3.10.180.10">
    <property type="entry name" value="2,3-Dihydroxybiphenyl 1,2-Dioxygenase, domain 1"/>
    <property type="match status" value="1"/>
</dbReference>
<dbReference type="InterPro" id="IPR029068">
    <property type="entry name" value="Glyas_Bleomycin-R_OHBP_Dase"/>
</dbReference>
<dbReference type="RefSeq" id="WP_053399608.1">
    <property type="nucleotide sequence ID" value="NZ_LILC01000002.1"/>
</dbReference>
<keyword evidence="3" id="KW-1185">Reference proteome</keyword>
<reference evidence="3" key="1">
    <citation type="submission" date="2015-08" db="EMBL/GenBank/DDBJ databases">
        <title>Fjat-14210 dsm16467.</title>
        <authorList>
            <person name="Liu B."/>
            <person name="Wang J."/>
            <person name="Zhu Y."/>
            <person name="Liu G."/>
            <person name="Chen Q."/>
            <person name="Chen Z."/>
            <person name="Lan J."/>
            <person name="Che J."/>
            <person name="Ge C."/>
            <person name="Shi H."/>
            <person name="Pan Z."/>
            <person name="Liu X."/>
        </authorList>
    </citation>
    <scope>NUCLEOTIDE SEQUENCE [LARGE SCALE GENOMIC DNA]</scope>
    <source>
        <strain evidence="3">DSM 16467</strain>
    </source>
</reference>
<feature type="domain" description="Glyoxalase-like" evidence="1">
    <location>
        <begin position="5"/>
        <end position="192"/>
    </location>
</feature>
<dbReference type="InterPro" id="IPR025870">
    <property type="entry name" value="Glyoxalase-like_dom"/>
</dbReference>